<dbReference type="AlphaFoldDB" id="A0A8H7D8A9"/>
<dbReference type="InterPro" id="IPR040521">
    <property type="entry name" value="KDZ"/>
</dbReference>
<accession>A0A8H7D8A9</accession>
<gene>
    <name evidence="1" type="ORF">MVEN_00473800</name>
</gene>
<dbReference type="Proteomes" id="UP000620124">
    <property type="component" value="Unassembled WGS sequence"/>
</dbReference>
<reference evidence="1" key="1">
    <citation type="submission" date="2020-05" db="EMBL/GenBank/DDBJ databases">
        <title>Mycena genomes resolve the evolution of fungal bioluminescence.</title>
        <authorList>
            <person name="Tsai I.J."/>
        </authorList>
    </citation>
    <scope>NUCLEOTIDE SEQUENCE</scope>
    <source>
        <strain evidence="1">CCC161011</strain>
    </source>
</reference>
<dbReference type="OrthoDB" id="3263473at2759"/>
<protein>
    <submittedName>
        <fullName evidence="1">CxC2 domain-containing protein</fullName>
    </submittedName>
</protein>
<dbReference type="Pfam" id="PF18758">
    <property type="entry name" value="KDZ"/>
    <property type="match status" value="1"/>
</dbReference>
<keyword evidence="2" id="KW-1185">Reference proteome</keyword>
<dbReference type="EMBL" id="JACAZI010000003">
    <property type="protein sequence ID" value="KAF7365979.1"/>
    <property type="molecule type" value="Genomic_DNA"/>
</dbReference>
<comment type="caution">
    <text evidence="1">The sequence shown here is derived from an EMBL/GenBank/DDBJ whole genome shotgun (WGS) entry which is preliminary data.</text>
</comment>
<name>A0A8H7D8A9_9AGAR</name>
<sequence>MKARYANMDYILMSALISVTILWLTISYDIACQWKINLSTHTKLIAQNMMIPTRLEEYEIQYCLLNIGQGDALACKLIIAIAEQDKQAAAFHNVNQMLSSKFWKKWQKQIDDWLADKLKPNPYCLASGKTAGPSEADVFLELKNVEARDTAEGREAVSNAKSTAAVFIKAGMQLEESQQRIKAEMKGTMLVTADCASQIQEMQISLFKKLHMFECLQDTFMPGVRALKEAAEDAHDTDLPAPKAEEVKLWLPSELAAAVWRRACRKGVVEVEAKVRDAQCHDTLNDLRS</sequence>
<evidence type="ECO:0000313" key="2">
    <source>
        <dbReference type="Proteomes" id="UP000620124"/>
    </source>
</evidence>
<proteinExistence type="predicted"/>
<evidence type="ECO:0000313" key="1">
    <source>
        <dbReference type="EMBL" id="KAF7365979.1"/>
    </source>
</evidence>
<organism evidence="1 2">
    <name type="scientific">Mycena venus</name>
    <dbReference type="NCBI Taxonomy" id="2733690"/>
    <lineage>
        <taxon>Eukaryota</taxon>
        <taxon>Fungi</taxon>
        <taxon>Dikarya</taxon>
        <taxon>Basidiomycota</taxon>
        <taxon>Agaricomycotina</taxon>
        <taxon>Agaricomycetes</taxon>
        <taxon>Agaricomycetidae</taxon>
        <taxon>Agaricales</taxon>
        <taxon>Marasmiineae</taxon>
        <taxon>Mycenaceae</taxon>
        <taxon>Mycena</taxon>
    </lineage>
</organism>